<dbReference type="InterPro" id="IPR016024">
    <property type="entry name" value="ARM-type_fold"/>
</dbReference>
<evidence type="ECO:0000313" key="9">
    <source>
        <dbReference type="EMBL" id="CAE0120723.1"/>
    </source>
</evidence>
<dbReference type="InterPro" id="IPR045156">
    <property type="entry name" value="Vac8"/>
</dbReference>
<reference evidence="9" key="1">
    <citation type="submission" date="2021-01" db="EMBL/GenBank/DDBJ databases">
        <authorList>
            <person name="Corre E."/>
            <person name="Pelletier E."/>
            <person name="Niang G."/>
            <person name="Scheremetjew M."/>
            <person name="Finn R."/>
            <person name="Kale V."/>
            <person name="Holt S."/>
            <person name="Cochrane G."/>
            <person name="Meng A."/>
            <person name="Brown T."/>
            <person name="Cohen L."/>
        </authorList>
    </citation>
    <scope>NUCLEOTIDE SEQUENCE</scope>
    <source>
        <strain evidence="9">CCMP281</strain>
    </source>
</reference>
<dbReference type="InterPro" id="IPR000225">
    <property type="entry name" value="Armadillo"/>
</dbReference>
<dbReference type="InterPro" id="IPR011989">
    <property type="entry name" value="ARM-like"/>
</dbReference>
<evidence type="ECO:0000256" key="4">
    <source>
        <dbReference type="ARBA" id="ARBA00022737"/>
    </source>
</evidence>
<dbReference type="SMART" id="SM00185">
    <property type="entry name" value="ARM"/>
    <property type="match status" value="5"/>
</dbReference>
<evidence type="ECO:0000256" key="1">
    <source>
        <dbReference type="ARBA" id="ARBA00004592"/>
    </source>
</evidence>
<organism evidence="9">
    <name type="scientific">Haptolina ericina</name>
    <dbReference type="NCBI Taxonomy" id="156174"/>
    <lineage>
        <taxon>Eukaryota</taxon>
        <taxon>Haptista</taxon>
        <taxon>Haptophyta</taxon>
        <taxon>Prymnesiophyceae</taxon>
        <taxon>Prymnesiales</taxon>
        <taxon>Prymnesiaceae</taxon>
        <taxon>Haptolina</taxon>
    </lineage>
</organism>
<dbReference type="Gene3D" id="1.25.10.10">
    <property type="entry name" value="Leucine-rich Repeat Variant"/>
    <property type="match status" value="3"/>
</dbReference>
<comment type="similarity">
    <text evidence="2">Belongs to the beta-catenin family.</text>
</comment>
<keyword evidence="6" id="KW-0449">Lipoprotein</keyword>
<keyword evidence="5" id="KW-0472">Membrane</keyword>
<keyword evidence="3" id="KW-0926">Vacuole</keyword>
<dbReference type="GO" id="GO:0005774">
    <property type="term" value="C:vacuolar membrane"/>
    <property type="evidence" value="ECO:0007669"/>
    <property type="project" value="UniProtKB-SubCell"/>
</dbReference>
<dbReference type="SUPFAM" id="SSF48371">
    <property type="entry name" value="ARM repeat"/>
    <property type="match status" value="1"/>
</dbReference>
<dbReference type="GO" id="GO:0043495">
    <property type="term" value="F:protein-membrane adaptor activity"/>
    <property type="evidence" value="ECO:0007669"/>
    <property type="project" value="InterPro"/>
</dbReference>
<dbReference type="PANTHER" id="PTHR47249">
    <property type="entry name" value="VACUOLAR PROTEIN 8"/>
    <property type="match status" value="1"/>
</dbReference>
<protein>
    <recommendedName>
        <fullName evidence="7">Vacuolar protein 8</fullName>
    </recommendedName>
</protein>
<evidence type="ECO:0000256" key="3">
    <source>
        <dbReference type="ARBA" id="ARBA00022554"/>
    </source>
</evidence>
<dbReference type="GO" id="GO:0071562">
    <property type="term" value="P:nucleus-vacuole junction assembly"/>
    <property type="evidence" value="ECO:0007669"/>
    <property type="project" value="InterPro"/>
</dbReference>
<proteinExistence type="inferred from homology"/>
<feature type="repeat" description="ARM" evidence="8">
    <location>
        <begin position="3"/>
        <end position="45"/>
    </location>
</feature>
<dbReference type="PROSITE" id="PS50176">
    <property type="entry name" value="ARM_REPEAT"/>
    <property type="match status" value="1"/>
</dbReference>
<evidence type="ECO:0000256" key="2">
    <source>
        <dbReference type="ARBA" id="ARBA00005462"/>
    </source>
</evidence>
<name>A0A7S3B0P1_9EUKA</name>
<sequence length="419" mass="44082">MDETLPLLVRLLQSPAPPTQLAALNALNELLYENGTNQAVVVGAGVVEPAVRLARSESSEISGMAASLLSQIILAETTDATGRAPVQLTMDARLQTLSAMALSSSPQAHAIAAIGLATMCNTQDANLALISQVALPSLLRISRSAKPDTQAPALDALSILAELPQVQVDLVRMGAVRLLLERASTPGRTNADIRTLSLATLQHIASNGSNMVALRVPEVGNRLRGLASSMPDEPAVARGCDTILRSIQTITSLLELQGKQRPLQFGEVQLMMDSVSAAGVNASISREVAHTCAAIGAQRGCVDLFIAEGGIELLNELARAKSAVVQTEVATALLTFSGVREAHRALFKQGGLRSLVALAHSQSDEIQRIVSSAFGAMADGQAPKTWLVQSGVVPCLLQYIRNGAPDVQYVAAKSLLYLR</sequence>
<comment type="subcellular location">
    <subcellularLocation>
        <location evidence="1">Vacuole membrane</location>
        <topology evidence="1">Lipid-anchor</topology>
    </subcellularLocation>
</comment>
<keyword evidence="4" id="KW-0677">Repeat</keyword>
<evidence type="ECO:0000256" key="7">
    <source>
        <dbReference type="ARBA" id="ARBA00026209"/>
    </source>
</evidence>
<gene>
    <name evidence="9" type="ORF">HERI1096_LOCUS21424</name>
</gene>
<evidence type="ECO:0000256" key="5">
    <source>
        <dbReference type="ARBA" id="ARBA00023136"/>
    </source>
</evidence>
<dbReference type="EMBL" id="HBHX01038536">
    <property type="protein sequence ID" value="CAE0120723.1"/>
    <property type="molecule type" value="Transcribed_RNA"/>
</dbReference>
<dbReference type="PANTHER" id="PTHR47249:SF1">
    <property type="entry name" value="VACUOLAR PROTEIN 8"/>
    <property type="match status" value="1"/>
</dbReference>
<accession>A0A7S3B0P1</accession>
<evidence type="ECO:0000256" key="6">
    <source>
        <dbReference type="ARBA" id="ARBA00023288"/>
    </source>
</evidence>
<evidence type="ECO:0000256" key="8">
    <source>
        <dbReference type="PROSITE-ProRule" id="PRU00259"/>
    </source>
</evidence>
<dbReference type="AlphaFoldDB" id="A0A7S3B0P1"/>